<reference evidence="1 2" key="1">
    <citation type="submission" date="2023-03" db="EMBL/GenBank/DDBJ databases">
        <title>Genome insight into feeding habits of ladybird beetles.</title>
        <authorList>
            <person name="Li H.-S."/>
            <person name="Huang Y.-H."/>
            <person name="Pang H."/>
        </authorList>
    </citation>
    <scope>NUCLEOTIDE SEQUENCE [LARGE SCALE GENOMIC DNA]</scope>
    <source>
        <strain evidence="1">SYSU_2023b</strain>
        <tissue evidence="1">Whole body</tissue>
    </source>
</reference>
<dbReference type="AlphaFoldDB" id="A0AAW1U371"/>
<organism evidence="1 2">
    <name type="scientific">Henosepilachna vigintioctopunctata</name>
    <dbReference type="NCBI Taxonomy" id="420089"/>
    <lineage>
        <taxon>Eukaryota</taxon>
        <taxon>Metazoa</taxon>
        <taxon>Ecdysozoa</taxon>
        <taxon>Arthropoda</taxon>
        <taxon>Hexapoda</taxon>
        <taxon>Insecta</taxon>
        <taxon>Pterygota</taxon>
        <taxon>Neoptera</taxon>
        <taxon>Endopterygota</taxon>
        <taxon>Coleoptera</taxon>
        <taxon>Polyphaga</taxon>
        <taxon>Cucujiformia</taxon>
        <taxon>Coccinelloidea</taxon>
        <taxon>Coccinellidae</taxon>
        <taxon>Epilachninae</taxon>
        <taxon>Epilachnini</taxon>
        <taxon>Henosepilachna</taxon>
    </lineage>
</organism>
<comment type="caution">
    <text evidence="1">The sequence shown here is derived from an EMBL/GenBank/DDBJ whole genome shotgun (WGS) entry which is preliminary data.</text>
</comment>
<keyword evidence="2" id="KW-1185">Reference proteome</keyword>
<proteinExistence type="predicted"/>
<protein>
    <submittedName>
        <fullName evidence="1">Uncharacterized protein</fullName>
    </submittedName>
</protein>
<name>A0AAW1U371_9CUCU</name>
<dbReference type="EMBL" id="JARQZJ010000032">
    <property type="protein sequence ID" value="KAK9875109.1"/>
    <property type="molecule type" value="Genomic_DNA"/>
</dbReference>
<sequence>MRCESRQEKGINILTAGMKEGLCTSVKQPVFEDMLDIEKGLRDIKGNPLDTHEDFADELLVPADAQRGSTCRCSKRVCRQEKDLQCTKDNPQGHMKTCSTLKNSSKICKKIHRKFVDTAGYQTRLDQYKIKSLLSFKFVSKPKNREPAEAQRRSSAGFLLQRLNDVKKTFSGQKTSRRDT</sequence>
<accession>A0AAW1U371</accession>
<evidence type="ECO:0000313" key="2">
    <source>
        <dbReference type="Proteomes" id="UP001431783"/>
    </source>
</evidence>
<evidence type="ECO:0000313" key="1">
    <source>
        <dbReference type="EMBL" id="KAK9875109.1"/>
    </source>
</evidence>
<gene>
    <name evidence="1" type="ORF">WA026_005903</name>
</gene>
<dbReference type="Proteomes" id="UP001431783">
    <property type="component" value="Unassembled WGS sequence"/>
</dbReference>